<dbReference type="GeneID" id="29121490"/>
<evidence type="ECO:0000259" key="2">
    <source>
        <dbReference type="Pfam" id="PF06985"/>
    </source>
</evidence>
<dbReference type="Gene3D" id="3.40.50.300">
    <property type="entry name" value="P-loop containing nucleotide triphosphate hydrolases"/>
    <property type="match status" value="1"/>
</dbReference>
<accession>A0A177D585</accession>
<feature type="domain" description="NB-ARC" evidence="1">
    <location>
        <begin position="286"/>
        <end position="446"/>
    </location>
</feature>
<dbReference type="OMA" id="FEDEWRY"/>
<dbReference type="KEGG" id="aalt:CC77DRAFT_974467"/>
<proteinExistence type="predicted"/>
<dbReference type="RefSeq" id="XP_018380266.1">
    <property type="nucleotide sequence ID" value="XM_018535896.1"/>
</dbReference>
<dbReference type="Pfam" id="PF13424">
    <property type="entry name" value="TPR_12"/>
    <property type="match status" value="4"/>
</dbReference>
<dbReference type="Gene3D" id="1.25.40.10">
    <property type="entry name" value="Tetratricopeptide repeat domain"/>
    <property type="match status" value="2"/>
</dbReference>
<sequence>MRLLEIAPDGSSLSFTNDLLDKIPPYVILSHTWGNDEDEVTYDDIITGNAENKAYGYAKIRFCMKQACLDGIRHMWVDTCCINKSSFTELSQAINSMFRWYKESARCYVYLPDVSINQVPDEIWKSNFLQNRWATRGWTLQELLAPSSVEFFSSEGQRIGNKQTLEALLHDMTAISIDALRGTPLCEFTDLERMSWMEKRQTKHPEDKAYALLGMFDVQMPLIYGEGSRNAFARLRETIKLHSGRRNHVASITKCHKVIPFGRRTDFVGRQDILESLMTKIPPNVNKDACQMTVIEGLGGIGKTQIALEAAYRVREKNPDCSVFWIPVVDKNTIENAYRKIGKALEIPGIDDNRADVKSLVTNALSDDSSGPWLLVYDNVDDIDLMFGSEEESCFYDPLPANPNGSILCTTRNHEVTIRFDISLDNVLSVHEMNENEALQLLRQKLKEPQLRHLQSTHELLEFLAYLPLAIRQASAYMARTNMTTTKYLAYCKSSDQTQINLLSQHFDDKSRYMYDNKANPIATTWLISFKHMSDKYPLAAQYLMFICYLAEKDIPTSILPQQDDELERDQAIGALENYAFISLRDDSDSFDIHRLVRLAARNWTKQQGKMQIKAAIEHISSVYPDPSNDNKSTWIRYLPHGDAALDTWTRENNDNVGWKLLIKTGESHFIIGKAQLAESKYRQASEISEKTLGLDHPKTIASINGLATMLRQQAKYSEAEKRQHQILQSSTKMLGPKHANTIAVMNGLAELYRQSGRYHQAEPEHEQTLRLCSESLGEGHRNTLASMNNLVIVLFQKGDYQKAESLCREAIQKKTGLLGPDHADTLASMNSLAVIFDLQGKYEESERQHRENMQRNSEVYGGEHPETMACVTNLASVLYRQGKYNEAERQHRWAIEAITKEATRDHPDVLANVNGLAEAIRQQGRSHEAEQLHRATLKSIMNILGPDHPSTLFVTTNLAATLLQRGNHDEAEGLFRQSLALKTKILGQDHPSTVSSASGLADVLLAQKRYEEAEGKYRHVLHSRIRILGIHHPLSVTSMNNFAFAYCLRRRNWVGRTAQMA</sequence>
<dbReference type="PANTHER" id="PTHR46082:SF6">
    <property type="entry name" value="AAA+ ATPASE DOMAIN-CONTAINING PROTEIN-RELATED"/>
    <property type="match status" value="1"/>
</dbReference>
<dbReference type="InterPro" id="IPR019734">
    <property type="entry name" value="TPR_rpt"/>
</dbReference>
<dbReference type="SUPFAM" id="SSF48452">
    <property type="entry name" value="TPR-like"/>
    <property type="match status" value="1"/>
</dbReference>
<dbReference type="AlphaFoldDB" id="A0A177D585"/>
<dbReference type="SMART" id="SM00028">
    <property type="entry name" value="TPR"/>
    <property type="match status" value="7"/>
</dbReference>
<reference evidence="3 4" key="1">
    <citation type="submission" date="2016-05" db="EMBL/GenBank/DDBJ databases">
        <title>Comparative analysis of secretome profiles of manganese(II)-oxidizing ascomycete fungi.</title>
        <authorList>
            <consortium name="DOE Joint Genome Institute"/>
            <person name="Zeiner C.A."/>
            <person name="Purvine S.O."/>
            <person name="Zink E.M."/>
            <person name="Wu S."/>
            <person name="Pasa-Tolic L."/>
            <person name="Chaput D.L."/>
            <person name="Haridas S."/>
            <person name="Grigoriev I.V."/>
            <person name="Santelli C.M."/>
            <person name="Hansel C.M."/>
        </authorList>
    </citation>
    <scope>NUCLEOTIDE SEQUENCE [LARGE SCALE GENOMIC DNA]</scope>
    <source>
        <strain evidence="3 4">SRC1lrK2f</strain>
    </source>
</reference>
<evidence type="ECO:0000313" key="4">
    <source>
        <dbReference type="Proteomes" id="UP000077248"/>
    </source>
</evidence>
<dbReference type="VEuPathDB" id="FungiDB:CC77DRAFT_974467"/>
<dbReference type="InterPro" id="IPR010730">
    <property type="entry name" value="HET"/>
</dbReference>
<dbReference type="InterPro" id="IPR011990">
    <property type="entry name" value="TPR-like_helical_dom_sf"/>
</dbReference>
<name>A0A177D585_ALTAL</name>
<keyword evidence="4" id="KW-1185">Reference proteome</keyword>
<gene>
    <name evidence="3" type="ORF">CC77DRAFT_974467</name>
</gene>
<dbReference type="InterPro" id="IPR053137">
    <property type="entry name" value="NLR-like"/>
</dbReference>
<dbReference type="PANTHER" id="PTHR46082">
    <property type="entry name" value="ATP/GTP-BINDING PROTEIN-RELATED"/>
    <property type="match status" value="1"/>
</dbReference>
<evidence type="ECO:0000313" key="3">
    <source>
        <dbReference type="EMBL" id="OAG14845.1"/>
    </source>
</evidence>
<organism evidence="3 4">
    <name type="scientific">Alternaria alternata</name>
    <name type="common">Alternaria rot fungus</name>
    <name type="synonym">Torula alternata</name>
    <dbReference type="NCBI Taxonomy" id="5599"/>
    <lineage>
        <taxon>Eukaryota</taxon>
        <taxon>Fungi</taxon>
        <taxon>Dikarya</taxon>
        <taxon>Ascomycota</taxon>
        <taxon>Pezizomycotina</taxon>
        <taxon>Dothideomycetes</taxon>
        <taxon>Pleosporomycetidae</taxon>
        <taxon>Pleosporales</taxon>
        <taxon>Pleosporineae</taxon>
        <taxon>Pleosporaceae</taxon>
        <taxon>Alternaria</taxon>
        <taxon>Alternaria sect. Alternaria</taxon>
        <taxon>Alternaria alternata complex</taxon>
    </lineage>
</organism>
<dbReference type="InterPro" id="IPR002182">
    <property type="entry name" value="NB-ARC"/>
</dbReference>
<dbReference type="Pfam" id="PF00931">
    <property type="entry name" value="NB-ARC"/>
    <property type="match status" value="1"/>
</dbReference>
<dbReference type="Pfam" id="PF06985">
    <property type="entry name" value="HET"/>
    <property type="match status" value="1"/>
</dbReference>
<dbReference type="Pfam" id="PF13374">
    <property type="entry name" value="TPR_10"/>
    <property type="match status" value="1"/>
</dbReference>
<dbReference type="GO" id="GO:0043531">
    <property type="term" value="F:ADP binding"/>
    <property type="evidence" value="ECO:0007669"/>
    <property type="project" value="InterPro"/>
</dbReference>
<dbReference type="InterPro" id="IPR027417">
    <property type="entry name" value="P-loop_NTPase"/>
</dbReference>
<feature type="domain" description="Heterokaryon incompatibility" evidence="2">
    <location>
        <begin position="26"/>
        <end position="113"/>
    </location>
</feature>
<protein>
    <submittedName>
        <fullName evidence="3">TPR-like protein</fullName>
    </submittedName>
</protein>
<dbReference type="SUPFAM" id="SSF52540">
    <property type="entry name" value="P-loop containing nucleoside triphosphate hydrolases"/>
    <property type="match status" value="1"/>
</dbReference>
<dbReference type="EMBL" id="KV441497">
    <property type="protein sequence ID" value="OAG14845.1"/>
    <property type="molecule type" value="Genomic_DNA"/>
</dbReference>
<dbReference type="STRING" id="5599.A0A177D585"/>
<dbReference type="Proteomes" id="UP000077248">
    <property type="component" value="Unassembled WGS sequence"/>
</dbReference>
<evidence type="ECO:0000259" key="1">
    <source>
        <dbReference type="Pfam" id="PF00931"/>
    </source>
</evidence>
<dbReference type="PRINTS" id="PR00381">
    <property type="entry name" value="KINESINLIGHT"/>
</dbReference>